<dbReference type="PANTHER" id="PTHR46310">
    <property type="entry name" value="AMIDASE 1"/>
    <property type="match status" value="1"/>
</dbReference>
<feature type="domain" description="Amidase" evidence="1">
    <location>
        <begin position="193"/>
        <end position="327"/>
    </location>
</feature>
<dbReference type="EMBL" id="NCSJ02000010">
    <property type="protein sequence ID" value="RFU35260.1"/>
    <property type="molecule type" value="Genomic_DNA"/>
</dbReference>
<accession>A0A3E2HPF8</accession>
<dbReference type="InterPro" id="IPR058329">
    <property type="entry name" value="Arp1_N"/>
</dbReference>
<dbReference type="Proteomes" id="UP000258309">
    <property type="component" value="Unassembled WGS sequence"/>
</dbReference>
<proteinExistence type="predicted"/>
<evidence type="ECO:0000259" key="2">
    <source>
        <dbReference type="Pfam" id="PF26053"/>
    </source>
</evidence>
<evidence type="ECO:0000259" key="1">
    <source>
        <dbReference type="Pfam" id="PF01425"/>
    </source>
</evidence>
<evidence type="ECO:0000313" key="4">
    <source>
        <dbReference type="Proteomes" id="UP000258309"/>
    </source>
</evidence>
<dbReference type="PANTHER" id="PTHR46310:SF7">
    <property type="entry name" value="AMIDASE 1"/>
    <property type="match status" value="1"/>
</dbReference>
<dbReference type="Gene3D" id="3.90.1300.10">
    <property type="entry name" value="Amidase signature (AS) domain"/>
    <property type="match status" value="1"/>
</dbReference>
<reference evidence="3 4" key="1">
    <citation type="submission" date="2018-05" db="EMBL/GenBank/DDBJ databases">
        <title>Draft genome sequence of Scytalidium lignicola DSM 105466, a ubiquitous saprotrophic fungus.</title>
        <authorList>
            <person name="Buettner E."/>
            <person name="Gebauer A.M."/>
            <person name="Hofrichter M."/>
            <person name="Liers C."/>
            <person name="Kellner H."/>
        </authorList>
    </citation>
    <scope>NUCLEOTIDE SEQUENCE [LARGE SCALE GENOMIC DNA]</scope>
    <source>
        <strain evidence="3 4">DSM 105466</strain>
    </source>
</reference>
<keyword evidence="4" id="KW-1185">Reference proteome</keyword>
<dbReference type="SUPFAM" id="SSF75304">
    <property type="entry name" value="Amidase signature (AS) enzymes"/>
    <property type="match status" value="1"/>
</dbReference>
<name>A0A3E2HPF8_SCYLI</name>
<gene>
    <name evidence="3" type="ORF">B7463_g1054</name>
</gene>
<sequence length="581" mass="65709">MKNDLAKPRMLVDKCITFECGDRRYAAWEGNTDTLVNGFEDNCLVTIISASDTEPITAQWLQSCVENWLQTDDVFTSEFLGGVLLEVNETEGTFLPADVQALFEKWGTSSHAFIKRGANRKQGVYIVDKGYLREVLRLHNDTHNVYISSMRRTSEGRLVPLGLGASPFNEGCVAVHSRIRINENPIFQKLGARVAIKDQFEIEGFRNSIGSRAWRRLYPAATKTAPAVQRLIDQGAEITGYTQMCAYHQYYEPTMCIDFQTPWNARADGYQSPAGGSSGQGAAMAAYDWVDFAIGSDTTVSARMPAQCNGCFAIRPTWGAVSNEGTWNWFDTSALFGRDISKFPDFIELWYGDKLPVKQEPPKVTQIYCLAESLPTANTQQIEILRKCVEEIESCFGVSVQWISLNQLWAENPPKEAGKLTLAEFVGEETKRHTWAFADWTQSFKPFREQYIEKFSEEPFWPPPLGIDRWAGANGVTISQHEQGLNYVDIYRQWLRSTIFDREGQIVVMPIRNVQPNYRDTWEVPRGGSENLYEPQMLSPVMGTPEIVVPGSDKQLAQTIETWLKHAKRPTSVLTGKRMFC</sequence>
<dbReference type="STRING" id="5539.A0A3E2HPF8"/>
<feature type="domain" description="Scytalone dehydratase-like protein Arp1 N-terminal" evidence="2">
    <location>
        <begin position="42"/>
        <end position="109"/>
    </location>
</feature>
<dbReference type="AlphaFoldDB" id="A0A3E2HPF8"/>
<organism evidence="3 4">
    <name type="scientific">Scytalidium lignicola</name>
    <name type="common">Hyphomycete</name>
    <dbReference type="NCBI Taxonomy" id="5539"/>
    <lineage>
        <taxon>Eukaryota</taxon>
        <taxon>Fungi</taxon>
        <taxon>Dikarya</taxon>
        <taxon>Ascomycota</taxon>
        <taxon>Pezizomycotina</taxon>
        <taxon>Leotiomycetes</taxon>
        <taxon>Leotiomycetes incertae sedis</taxon>
        <taxon>Scytalidium</taxon>
    </lineage>
</organism>
<dbReference type="OMA" id="TESVDYH"/>
<protein>
    <submittedName>
        <fullName evidence="3">Uncharacterized protein</fullName>
    </submittedName>
</protein>
<evidence type="ECO:0000313" key="3">
    <source>
        <dbReference type="EMBL" id="RFU35260.1"/>
    </source>
</evidence>
<comment type="caution">
    <text evidence="3">The sequence shown here is derived from an EMBL/GenBank/DDBJ whole genome shotgun (WGS) entry which is preliminary data.</text>
</comment>
<feature type="non-terminal residue" evidence="3">
    <location>
        <position position="1"/>
    </location>
</feature>
<dbReference type="Pfam" id="PF26053">
    <property type="entry name" value="DUF8016"/>
    <property type="match status" value="1"/>
</dbReference>
<dbReference type="InterPro" id="IPR023631">
    <property type="entry name" value="Amidase_dom"/>
</dbReference>
<dbReference type="OrthoDB" id="5423360at2759"/>
<dbReference type="InterPro" id="IPR036928">
    <property type="entry name" value="AS_sf"/>
</dbReference>
<feature type="non-terminal residue" evidence="3">
    <location>
        <position position="581"/>
    </location>
</feature>
<dbReference type="Pfam" id="PF01425">
    <property type="entry name" value="Amidase"/>
    <property type="match status" value="1"/>
</dbReference>